<protein>
    <recommendedName>
        <fullName evidence="10">SET domain-containing protein</fullName>
    </recommendedName>
</protein>
<dbReference type="PANTHER" id="PTHR12977:SF4">
    <property type="entry name" value="HISTONE-LYSINE N-METHYLTRANSFERASE KMT5B"/>
    <property type="match status" value="1"/>
</dbReference>
<evidence type="ECO:0000256" key="4">
    <source>
        <dbReference type="ARBA" id="ARBA00022603"/>
    </source>
</evidence>
<evidence type="ECO:0000259" key="10">
    <source>
        <dbReference type="PROSITE" id="PS50280"/>
    </source>
</evidence>
<comment type="subcellular location">
    <subcellularLocation>
        <location evidence="2">Chromosome</location>
    </subcellularLocation>
    <subcellularLocation>
        <location evidence="1">Nucleus</location>
    </subcellularLocation>
</comment>
<name>A0A0R3UNF5_MESCO</name>
<evidence type="ECO:0000256" key="2">
    <source>
        <dbReference type="ARBA" id="ARBA00004286"/>
    </source>
</evidence>
<feature type="region of interest" description="Disordered" evidence="9">
    <location>
        <begin position="403"/>
        <end position="430"/>
    </location>
</feature>
<keyword evidence="5" id="KW-0808">Transferase</keyword>
<feature type="compositionally biased region" description="Low complexity" evidence="9">
    <location>
        <begin position="695"/>
        <end position="711"/>
    </location>
</feature>
<proteinExistence type="predicted"/>
<evidence type="ECO:0000256" key="9">
    <source>
        <dbReference type="SAM" id="MobiDB-lite"/>
    </source>
</evidence>
<dbReference type="SUPFAM" id="SSF82199">
    <property type="entry name" value="SET domain"/>
    <property type="match status" value="1"/>
</dbReference>
<dbReference type="GO" id="GO:0042799">
    <property type="term" value="F:histone H4K20 methyltransferase activity"/>
    <property type="evidence" value="ECO:0007669"/>
    <property type="project" value="TreeGrafter"/>
</dbReference>
<reference evidence="11 12" key="1">
    <citation type="submission" date="2018-10" db="EMBL/GenBank/DDBJ databases">
        <authorList>
            <consortium name="Pathogen Informatics"/>
        </authorList>
    </citation>
    <scope>NUCLEOTIDE SEQUENCE [LARGE SCALE GENOMIC DNA]</scope>
</reference>
<evidence type="ECO:0000256" key="5">
    <source>
        <dbReference type="ARBA" id="ARBA00022679"/>
    </source>
</evidence>
<keyword evidence="8" id="KW-0539">Nucleus</keyword>
<dbReference type="Proteomes" id="UP000267029">
    <property type="component" value="Unassembled WGS sequence"/>
</dbReference>
<sequence>MTSKRKDQQIPNVNGSHCMTWRELVEADDYATSLTVDPFLGFKTHKMTEYVNLCCLICLFRMRLRLTDRVKDRLKKVIIDFQQHKEYEKAFRELTTEDVYIKRQFRNDSRFRDHIYRYLLLFDDRSGVQIRPCWRYASEHHVGAAIFATKNWSKGSRIDSLVGCIAELNYDDEVSFLRHKQNDFSVMYSSRKNRSQLWLGPAAYFTINCDGDARMSLNALIDIKRGDEIFIYYGKHFFDANNSSCECFTCELLGRGFFSPSKTAAMAPTPVEEVGRPNPPTRGVDENTSRARARTATTAPHGGDVLVEVLRERLMQTPIRRTSNSRIFSELQADNNFAAASSDSADEKAQPTPAAMNGLLVKGLSTGLAQKAVNTASYSLRHTGSRLNRVKEKIYSEMLSCLQPQGASVSRRPSRRSTPSTVKSTPTTPRRYSLRARSTANVAMREKRQLMGKRLTLRVRAAPSTSMLSRDLDQLPQVVDLTTSPESPTVSRKISRHRDLSMWNCVAQCPSPSTSSTSTVAATQADSDVLPKRPQRRRLTNTTRRLISNPSSSNNAASASTYFLRQAPHRPSNVPIAVDIPSTPPPSASTHSPCSSVSTCPAVGTTPRLVLVCKRSRPASSVGTEEREEVDEWFVKEDHPTPPPLHSSNSFLTNFYDEGGGGGSSNNNDGGSGCVGEKVVTRLSLSRHKRFWGTSVSSVSNTPSPPHLQAASPPPPILQQAPDDRFVFPRVNSCVLGRLCSSTETAPPLESDEVSDGERLLAAGVELRPLTVTIKRLGQNLYCVPTTPTDCDSSLTE</sequence>
<dbReference type="EMBL" id="UXSR01005693">
    <property type="protein sequence ID" value="VDD83327.1"/>
    <property type="molecule type" value="Genomic_DNA"/>
</dbReference>
<organism evidence="11 12">
    <name type="scientific">Mesocestoides corti</name>
    <name type="common">Flatworm</name>
    <dbReference type="NCBI Taxonomy" id="53468"/>
    <lineage>
        <taxon>Eukaryota</taxon>
        <taxon>Metazoa</taxon>
        <taxon>Spiralia</taxon>
        <taxon>Lophotrochozoa</taxon>
        <taxon>Platyhelminthes</taxon>
        <taxon>Cestoda</taxon>
        <taxon>Eucestoda</taxon>
        <taxon>Cyclophyllidea</taxon>
        <taxon>Mesocestoididae</taxon>
        <taxon>Mesocestoides</taxon>
    </lineage>
</organism>
<feature type="region of interest" description="Disordered" evidence="9">
    <location>
        <begin position="695"/>
        <end position="716"/>
    </location>
</feature>
<feature type="domain" description="SET" evidence="10">
    <location>
        <begin position="126"/>
        <end position="234"/>
    </location>
</feature>
<dbReference type="InterPro" id="IPR039977">
    <property type="entry name" value="Suv4-20/Set9"/>
</dbReference>
<dbReference type="CDD" id="cd10524">
    <property type="entry name" value="SET_Suv4-20-like"/>
    <property type="match status" value="1"/>
</dbReference>
<feature type="region of interest" description="Disordered" evidence="9">
    <location>
        <begin position="268"/>
        <end position="296"/>
    </location>
</feature>
<feature type="compositionally biased region" description="Low complexity" evidence="9">
    <location>
        <begin position="408"/>
        <end position="430"/>
    </location>
</feature>
<accession>A0A0R3UNF5</accession>
<dbReference type="STRING" id="53468.A0A0R3UNF5"/>
<dbReference type="GO" id="GO:0005694">
    <property type="term" value="C:chromosome"/>
    <property type="evidence" value="ECO:0007669"/>
    <property type="project" value="UniProtKB-SubCell"/>
</dbReference>
<gene>
    <name evidence="11" type="ORF">MCOS_LOCUS9330</name>
</gene>
<evidence type="ECO:0000256" key="8">
    <source>
        <dbReference type="ARBA" id="ARBA00023242"/>
    </source>
</evidence>
<dbReference type="PROSITE" id="PS50280">
    <property type="entry name" value="SET"/>
    <property type="match status" value="1"/>
</dbReference>
<keyword evidence="6" id="KW-0949">S-adenosyl-L-methionine</keyword>
<dbReference type="Gene3D" id="2.170.270.10">
    <property type="entry name" value="SET domain"/>
    <property type="match status" value="1"/>
</dbReference>
<evidence type="ECO:0000256" key="1">
    <source>
        <dbReference type="ARBA" id="ARBA00004123"/>
    </source>
</evidence>
<keyword evidence="4" id="KW-0489">Methyltransferase</keyword>
<evidence type="ECO:0000256" key="6">
    <source>
        <dbReference type="ARBA" id="ARBA00022691"/>
    </source>
</evidence>
<dbReference type="GO" id="GO:0032259">
    <property type="term" value="P:methylation"/>
    <property type="evidence" value="ECO:0007669"/>
    <property type="project" value="UniProtKB-KW"/>
</dbReference>
<dbReference type="GO" id="GO:0005634">
    <property type="term" value="C:nucleus"/>
    <property type="evidence" value="ECO:0007669"/>
    <property type="project" value="UniProtKB-SubCell"/>
</dbReference>
<keyword evidence="3" id="KW-0158">Chromosome</keyword>
<evidence type="ECO:0000313" key="12">
    <source>
        <dbReference type="Proteomes" id="UP000267029"/>
    </source>
</evidence>
<evidence type="ECO:0000256" key="7">
    <source>
        <dbReference type="ARBA" id="ARBA00022853"/>
    </source>
</evidence>
<dbReference type="Gene3D" id="1.10.10.1700">
    <property type="entry name" value="Histone-lysine N-methyltransferase"/>
    <property type="match status" value="1"/>
</dbReference>
<evidence type="ECO:0000256" key="3">
    <source>
        <dbReference type="ARBA" id="ARBA00022454"/>
    </source>
</evidence>
<dbReference type="OrthoDB" id="6627536at2759"/>
<keyword evidence="12" id="KW-1185">Reference proteome</keyword>
<evidence type="ECO:0000313" key="11">
    <source>
        <dbReference type="EMBL" id="VDD83327.1"/>
    </source>
</evidence>
<dbReference type="AlphaFoldDB" id="A0A0R3UNF5"/>
<keyword evidence="7" id="KW-0156">Chromatin regulator</keyword>
<dbReference type="InterPro" id="IPR041938">
    <property type="entry name" value="Hist-Lys_N-MTase_N"/>
</dbReference>
<dbReference type="InterPro" id="IPR046341">
    <property type="entry name" value="SET_dom_sf"/>
</dbReference>
<dbReference type="InterPro" id="IPR001214">
    <property type="entry name" value="SET_dom"/>
</dbReference>
<dbReference type="PANTHER" id="PTHR12977">
    <property type="entry name" value="SUPPRESSOR OF VARIEGATION 4-20-RELATED"/>
    <property type="match status" value="1"/>
</dbReference>